<dbReference type="AlphaFoldDB" id="A0A0F7CNJ9"/>
<dbReference type="KEGG" id="sxi:SXIM_16570"/>
<sequence length="128" mass="13969">MFAAIAARLTHFIANEHTARPRSPAFLRTYFPVMHFRFHPAVPGSWISAEPNRLTNKLAGPAEAPVAPLVQQPLTWGPADSYCPTSARFASAFDTLTPSPRNAPAGLPRALLRRYGRPRTPTARAGIP</sequence>
<accession>A0A0F7CNJ9</accession>
<evidence type="ECO:0000313" key="1">
    <source>
        <dbReference type="EMBL" id="AKG43041.1"/>
    </source>
</evidence>
<name>A0A0F7CNJ9_9ACTN</name>
<gene>
    <name evidence="1" type="ORF">SXIM_16570</name>
</gene>
<dbReference type="HOGENOM" id="CLU_1958452_0_0_11"/>
<dbReference type="STRING" id="408015.SXIM_16570"/>
<evidence type="ECO:0000313" key="2">
    <source>
        <dbReference type="Proteomes" id="UP000034034"/>
    </source>
</evidence>
<proteinExistence type="predicted"/>
<dbReference type="PATRIC" id="fig|408015.6.peg.1694"/>
<dbReference type="EMBL" id="CP009922">
    <property type="protein sequence ID" value="AKG43041.1"/>
    <property type="molecule type" value="Genomic_DNA"/>
</dbReference>
<protein>
    <submittedName>
        <fullName evidence="1">Uncharacterized protein</fullName>
    </submittedName>
</protein>
<dbReference type="Proteomes" id="UP000034034">
    <property type="component" value="Chromosome"/>
</dbReference>
<organism evidence="1 2">
    <name type="scientific">Streptomyces xiamenensis</name>
    <dbReference type="NCBI Taxonomy" id="408015"/>
    <lineage>
        <taxon>Bacteria</taxon>
        <taxon>Bacillati</taxon>
        <taxon>Actinomycetota</taxon>
        <taxon>Actinomycetes</taxon>
        <taxon>Kitasatosporales</taxon>
        <taxon>Streptomycetaceae</taxon>
        <taxon>Streptomyces</taxon>
    </lineage>
</organism>
<reference evidence="1" key="1">
    <citation type="submission" date="2019-08" db="EMBL/GenBank/DDBJ databases">
        <title>Complete genome sequence of a mangrove-derived Streptomyces xiamenensis.</title>
        <authorList>
            <person name="Xu J."/>
        </authorList>
    </citation>
    <scope>NUCLEOTIDE SEQUENCE</scope>
    <source>
        <strain evidence="1">318</strain>
    </source>
</reference>
<keyword evidence="2" id="KW-1185">Reference proteome</keyword>